<evidence type="ECO:0000256" key="4">
    <source>
        <dbReference type="SAM" id="Coils"/>
    </source>
</evidence>
<evidence type="ECO:0000256" key="3">
    <source>
        <dbReference type="ARBA" id="ARBA00023136"/>
    </source>
</evidence>
<comment type="subcellular location">
    <subcellularLocation>
        <location evidence="1">Membrane</location>
    </subcellularLocation>
</comment>
<feature type="transmembrane region" description="Helical" evidence="6">
    <location>
        <begin position="6"/>
        <end position="30"/>
    </location>
</feature>
<evidence type="ECO:0000313" key="9">
    <source>
        <dbReference type="Proteomes" id="UP000662814"/>
    </source>
</evidence>
<reference evidence="8 9" key="1">
    <citation type="submission" date="2020-12" db="EMBL/GenBank/DDBJ databases">
        <title>Microbacterium sp. HY060.</title>
        <authorList>
            <person name="Zhou J."/>
        </authorList>
    </citation>
    <scope>NUCLEOTIDE SEQUENCE [LARGE SCALE GENOMIC DNA]</scope>
    <source>
        <strain evidence="8 9">HY60</strain>
    </source>
</reference>
<feature type="domain" description="Band 7" evidence="7">
    <location>
        <begin position="37"/>
        <end position="219"/>
    </location>
</feature>
<evidence type="ECO:0000313" key="8">
    <source>
        <dbReference type="EMBL" id="QPZ38554.1"/>
    </source>
</evidence>
<keyword evidence="9" id="KW-1185">Reference proteome</keyword>
<dbReference type="InterPro" id="IPR027705">
    <property type="entry name" value="Flotillin_fam"/>
</dbReference>
<comment type="similarity">
    <text evidence="2">Belongs to the band 7/mec-2 family. Flotillin subfamily.</text>
</comment>
<accession>A0ABX6YIY1</accession>
<feature type="coiled-coil region" evidence="4">
    <location>
        <begin position="257"/>
        <end position="286"/>
    </location>
</feature>
<name>A0ABX6YIY1_9MICO</name>
<evidence type="ECO:0000259" key="7">
    <source>
        <dbReference type="Pfam" id="PF01145"/>
    </source>
</evidence>
<dbReference type="InterPro" id="IPR036013">
    <property type="entry name" value="Band_7/SPFH_dom_sf"/>
</dbReference>
<dbReference type="CDD" id="cd03399">
    <property type="entry name" value="SPFH_flotillin"/>
    <property type="match status" value="1"/>
</dbReference>
<keyword evidence="6" id="KW-0812">Transmembrane</keyword>
<dbReference type="SUPFAM" id="SSF117892">
    <property type="entry name" value="Band 7/SPFH domain"/>
    <property type="match status" value="1"/>
</dbReference>
<dbReference type="RefSeq" id="WP_166986158.1">
    <property type="nucleotide sequence ID" value="NZ_CP061169.1"/>
</dbReference>
<keyword evidence="6" id="KW-1133">Transmembrane helix</keyword>
<feature type="region of interest" description="Disordered" evidence="5">
    <location>
        <begin position="446"/>
        <end position="496"/>
    </location>
</feature>
<dbReference type="Proteomes" id="UP000662814">
    <property type="component" value="Chromosome"/>
</dbReference>
<dbReference type="InterPro" id="IPR001107">
    <property type="entry name" value="Band_7"/>
</dbReference>
<evidence type="ECO:0000256" key="6">
    <source>
        <dbReference type="SAM" id="Phobius"/>
    </source>
</evidence>
<dbReference type="EMBL" id="CP061169">
    <property type="protein sequence ID" value="QPZ38554.1"/>
    <property type="molecule type" value="Genomic_DNA"/>
</dbReference>
<evidence type="ECO:0000256" key="2">
    <source>
        <dbReference type="ARBA" id="ARBA00007161"/>
    </source>
</evidence>
<evidence type="ECO:0000256" key="1">
    <source>
        <dbReference type="ARBA" id="ARBA00004370"/>
    </source>
</evidence>
<evidence type="ECO:0000256" key="5">
    <source>
        <dbReference type="SAM" id="MobiDB-lite"/>
    </source>
</evidence>
<dbReference type="PANTHER" id="PTHR13806:SF46">
    <property type="entry name" value="FLOTILLIN-1-RELATED"/>
    <property type="match status" value="1"/>
</dbReference>
<sequence>MEYAIAGGVLVLVGIIAAIVIVVLIIALIIAKMWIKVARSDEALVVSGKSKKNKDESSLAVIVNGKALVNPLTQRHEIISLRSRQVSMQAEAQSYDGVTLEVEAVAMVKIGSTKQLVQRAAERFASQDKAIEQFTTEQLEGALRGIVATLAVVSLMRDRKKFSDQIAADVSGELADQGLILDSFQIKGITDDLGYIASLGAPEVQSKRQAAEIAATNAERAIRKQQITNDEANLVEQTAYDKNEADSKAEVGQANARAEQAEALARVEARQDVLQQEAENKQAQLDADVKRVADAAQYEKEREADAKAYTQVKAAEAEVKIAESEAAAIRERASAEADSVRLAGEAKGEAIRAEAEALHENLEGIIAQHALDILPDLMERFAQGYSRIGTISVIGSGSDSSPAGSQFSGESASAMRGVFESVKEATGVDLAGVIQGRVTGSAIGDALRESSAPSPEPEKPRHVSSPSEMAPDAANLSDSATDNSADSDGEPPVSES</sequence>
<dbReference type="Gene3D" id="3.30.479.30">
    <property type="entry name" value="Band 7 domain"/>
    <property type="match status" value="1"/>
</dbReference>
<dbReference type="Pfam" id="PF01145">
    <property type="entry name" value="Band_7"/>
    <property type="match status" value="1"/>
</dbReference>
<keyword evidence="4" id="KW-0175">Coiled coil</keyword>
<gene>
    <name evidence="8" type="ORF">HCR76_00085</name>
</gene>
<dbReference type="PANTHER" id="PTHR13806">
    <property type="entry name" value="FLOTILLIN-RELATED"/>
    <property type="match status" value="1"/>
</dbReference>
<protein>
    <submittedName>
        <fullName evidence="8">Flotillin family protein</fullName>
    </submittedName>
</protein>
<feature type="compositionally biased region" description="Low complexity" evidence="5">
    <location>
        <begin position="472"/>
        <end position="486"/>
    </location>
</feature>
<organism evidence="8 9">
    <name type="scientific">Paramicrobacterium chengjingii</name>
    <dbReference type="NCBI Taxonomy" id="2769067"/>
    <lineage>
        <taxon>Bacteria</taxon>
        <taxon>Bacillati</taxon>
        <taxon>Actinomycetota</taxon>
        <taxon>Actinomycetes</taxon>
        <taxon>Micrococcales</taxon>
        <taxon>Microbacteriaceae</taxon>
        <taxon>Paramicrobacterium</taxon>
    </lineage>
</organism>
<keyword evidence="3 6" id="KW-0472">Membrane</keyword>
<proteinExistence type="inferred from homology"/>